<dbReference type="OrthoDB" id="5294764at2"/>
<dbReference type="AlphaFoldDB" id="A0A128F4G9"/>
<organism evidence="1 2">
    <name type="scientific">Grimontia celer</name>
    <dbReference type="NCBI Taxonomy" id="1796497"/>
    <lineage>
        <taxon>Bacteria</taxon>
        <taxon>Pseudomonadati</taxon>
        <taxon>Pseudomonadota</taxon>
        <taxon>Gammaproteobacteria</taxon>
        <taxon>Vibrionales</taxon>
        <taxon>Vibrionaceae</taxon>
        <taxon>Grimontia</taxon>
    </lineage>
</organism>
<dbReference type="STRING" id="1796497.GCE9029_02614"/>
<dbReference type="RefSeq" id="WP_062663665.1">
    <property type="nucleotide sequence ID" value="NZ_FIZX01000002.1"/>
</dbReference>
<dbReference type="PANTHER" id="PTHR34290:SF2">
    <property type="entry name" value="OS04G0668800 PROTEIN"/>
    <property type="match status" value="1"/>
</dbReference>
<evidence type="ECO:0000313" key="1">
    <source>
        <dbReference type="EMBL" id="CZF81445.1"/>
    </source>
</evidence>
<evidence type="ECO:0000313" key="2">
    <source>
        <dbReference type="Proteomes" id="UP000071641"/>
    </source>
</evidence>
<dbReference type="EMBL" id="FIZX01000002">
    <property type="protein sequence ID" value="CZF81445.1"/>
    <property type="molecule type" value="Genomic_DNA"/>
</dbReference>
<accession>A0A128F4G9</accession>
<reference evidence="2" key="1">
    <citation type="submission" date="2016-02" db="EMBL/GenBank/DDBJ databases">
        <authorList>
            <person name="Rodrigo-Torres Lidia"/>
            <person name="Arahal R.David."/>
        </authorList>
    </citation>
    <scope>NUCLEOTIDE SEQUENCE [LARGE SCALE GENOMIC DNA]</scope>
    <source>
        <strain evidence="2">CECT 9029</strain>
    </source>
</reference>
<dbReference type="Pfam" id="PF04134">
    <property type="entry name" value="DCC1-like"/>
    <property type="match status" value="1"/>
</dbReference>
<protein>
    <recommendedName>
        <fullName evidence="3">Thiol-disulfide oxidoreductase DCC</fullName>
    </recommendedName>
</protein>
<evidence type="ECO:0008006" key="3">
    <source>
        <dbReference type="Google" id="ProtNLM"/>
    </source>
</evidence>
<gene>
    <name evidence="1" type="ORF">GCE9029_02614</name>
</gene>
<dbReference type="InterPro" id="IPR044691">
    <property type="entry name" value="DCC1_Trx"/>
</dbReference>
<dbReference type="Proteomes" id="UP000071641">
    <property type="component" value="Unassembled WGS sequence"/>
</dbReference>
<keyword evidence="2" id="KW-1185">Reference proteome</keyword>
<sequence>MTFTLFYDGSCPLCVAEMDQLRALNRAENLKFEDILAPDFKTRFPDIDPIEASNILHGKLSDGTLLLGLDVTHKAWSLVGKKRWIGLLRLPVIRWFADKAYLFFARNRYKISYLFTGRSKCEPCQNGVCTIADKKPTDNER</sequence>
<name>A0A128F4G9_9GAMM</name>
<dbReference type="GO" id="GO:0015035">
    <property type="term" value="F:protein-disulfide reductase activity"/>
    <property type="evidence" value="ECO:0007669"/>
    <property type="project" value="InterPro"/>
</dbReference>
<dbReference type="InterPro" id="IPR007263">
    <property type="entry name" value="DCC1-like"/>
</dbReference>
<dbReference type="PANTHER" id="PTHR34290">
    <property type="entry name" value="SI:CH73-390P7.2"/>
    <property type="match status" value="1"/>
</dbReference>
<proteinExistence type="predicted"/>